<accession>A0A916U2X7</accession>
<sequence length="230" mass="25303">MTRTANKRDGELRTGRVTVRRRPQRGFYDHETVAAILDATFLCHVGIVVDGQPYVIPTSFGRDGRRLYIHGSAASRTLRHLSRALPICVTVTLLDGLVLARSAFNHSMNYRSVVVLGEASLVEGEEKLRALEIMSEHIIPGRWAQVRAPTEAEMRATSVLKIDIAEASAKIRSGPPLDDEEDLGWPCWAGELPFTVERQPPIPDPKLPAGVAAPDYVTAAGHRPRPDSAR</sequence>
<keyword evidence="2" id="KW-1185">Reference proteome</keyword>
<protein>
    <recommendedName>
        <fullName evidence="3">Pyridoxamine 5'-phosphate oxidase family protein</fullName>
    </recommendedName>
</protein>
<comment type="caution">
    <text evidence="1">The sequence shown here is derived from an EMBL/GenBank/DDBJ whole genome shotgun (WGS) entry which is preliminary data.</text>
</comment>
<dbReference type="AlphaFoldDB" id="A0A916U2X7"/>
<reference evidence="1" key="2">
    <citation type="submission" date="2020-09" db="EMBL/GenBank/DDBJ databases">
        <authorList>
            <person name="Sun Q."/>
            <person name="Zhou Y."/>
        </authorList>
    </citation>
    <scope>NUCLEOTIDE SEQUENCE</scope>
    <source>
        <strain evidence="1">CGMCC 1.12919</strain>
    </source>
</reference>
<dbReference type="EMBL" id="BMGG01000003">
    <property type="protein sequence ID" value="GGC58499.1"/>
    <property type="molecule type" value="Genomic_DNA"/>
</dbReference>
<dbReference type="PANTHER" id="PTHR34071:SF2">
    <property type="entry name" value="FLAVIN-NUCLEOTIDE-BINDING PROTEIN"/>
    <property type="match status" value="1"/>
</dbReference>
<dbReference type="InterPro" id="IPR012349">
    <property type="entry name" value="Split_barrel_FMN-bd"/>
</dbReference>
<organism evidence="1 2">
    <name type="scientific">Chelatococcus reniformis</name>
    <dbReference type="NCBI Taxonomy" id="1494448"/>
    <lineage>
        <taxon>Bacteria</taxon>
        <taxon>Pseudomonadati</taxon>
        <taxon>Pseudomonadota</taxon>
        <taxon>Alphaproteobacteria</taxon>
        <taxon>Hyphomicrobiales</taxon>
        <taxon>Chelatococcaceae</taxon>
        <taxon>Chelatococcus</taxon>
    </lineage>
</organism>
<name>A0A916U2X7_9HYPH</name>
<dbReference type="Proteomes" id="UP000637002">
    <property type="component" value="Unassembled WGS sequence"/>
</dbReference>
<evidence type="ECO:0000313" key="1">
    <source>
        <dbReference type="EMBL" id="GGC58499.1"/>
    </source>
</evidence>
<evidence type="ECO:0008006" key="3">
    <source>
        <dbReference type="Google" id="ProtNLM"/>
    </source>
</evidence>
<reference evidence="1" key="1">
    <citation type="journal article" date="2014" name="Int. J. Syst. Evol. Microbiol.">
        <title>Complete genome sequence of Corynebacterium casei LMG S-19264T (=DSM 44701T), isolated from a smear-ripened cheese.</title>
        <authorList>
            <consortium name="US DOE Joint Genome Institute (JGI-PGF)"/>
            <person name="Walter F."/>
            <person name="Albersmeier A."/>
            <person name="Kalinowski J."/>
            <person name="Ruckert C."/>
        </authorList>
    </citation>
    <scope>NUCLEOTIDE SEQUENCE</scope>
    <source>
        <strain evidence="1">CGMCC 1.12919</strain>
    </source>
</reference>
<dbReference type="Pfam" id="PF12900">
    <property type="entry name" value="Pyridox_ox_2"/>
    <property type="match status" value="1"/>
</dbReference>
<gene>
    <name evidence="1" type="ORF">GCM10010994_16780</name>
</gene>
<proteinExistence type="predicted"/>
<evidence type="ECO:0000313" key="2">
    <source>
        <dbReference type="Proteomes" id="UP000637002"/>
    </source>
</evidence>
<dbReference type="Gene3D" id="2.30.110.10">
    <property type="entry name" value="Electron Transport, Fmn-binding Protein, Chain A"/>
    <property type="match status" value="1"/>
</dbReference>
<dbReference type="PANTHER" id="PTHR34071">
    <property type="entry name" value="5-NITROIMIDAZOLE ANTIBIOTICS RESISTANCE PROTEIN, NIMA-FAMILY-RELATED PROTEIN-RELATED"/>
    <property type="match status" value="1"/>
</dbReference>
<dbReference type="InterPro" id="IPR024747">
    <property type="entry name" value="Pyridox_Oxase-rel"/>
</dbReference>
<dbReference type="SUPFAM" id="SSF50475">
    <property type="entry name" value="FMN-binding split barrel"/>
    <property type="match status" value="1"/>
</dbReference>